<proteinExistence type="predicted"/>
<dbReference type="AlphaFoldDB" id="A0A4R5B644"/>
<dbReference type="Proteomes" id="UP000294513">
    <property type="component" value="Unassembled WGS sequence"/>
</dbReference>
<feature type="region of interest" description="Disordered" evidence="1">
    <location>
        <begin position="232"/>
        <end position="255"/>
    </location>
</feature>
<protein>
    <submittedName>
        <fullName evidence="3">Uncharacterized protein</fullName>
    </submittedName>
</protein>
<feature type="transmembrane region" description="Helical" evidence="2">
    <location>
        <begin position="205"/>
        <end position="224"/>
    </location>
</feature>
<evidence type="ECO:0000256" key="2">
    <source>
        <dbReference type="SAM" id="Phobius"/>
    </source>
</evidence>
<dbReference type="EMBL" id="SMKU01000147">
    <property type="protein sequence ID" value="TDD80775.1"/>
    <property type="molecule type" value="Genomic_DNA"/>
</dbReference>
<feature type="region of interest" description="Disordered" evidence="1">
    <location>
        <begin position="1"/>
        <end position="26"/>
    </location>
</feature>
<evidence type="ECO:0000256" key="1">
    <source>
        <dbReference type="SAM" id="MobiDB-lite"/>
    </source>
</evidence>
<keyword evidence="2" id="KW-1133">Transmembrane helix</keyword>
<feature type="region of interest" description="Disordered" evidence="1">
    <location>
        <begin position="165"/>
        <end position="199"/>
    </location>
</feature>
<feature type="compositionally biased region" description="Basic and acidic residues" evidence="1">
    <location>
        <begin position="165"/>
        <end position="184"/>
    </location>
</feature>
<gene>
    <name evidence="3" type="ORF">E1298_25260</name>
</gene>
<dbReference type="OrthoDB" id="3485164at2"/>
<name>A0A4R5B644_9ACTN</name>
<organism evidence="3 4">
    <name type="scientific">Actinomadura rubrisoli</name>
    <dbReference type="NCBI Taxonomy" id="2530368"/>
    <lineage>
        <taxon>Bacteria</taxon>
        <taxon>Bacillati</taxon>
        <taxon>Actinomycetota</taxon>
        <taxon>Actinomycetes</taxon>
        <taxon>Streptosporangiales</taxon>
        <taxon>Thermomonosporaceae</taxon>
        <taxon>Actinomadura</taxon>
    </lineage>
</organism>
<evidence type="ECO:0000313" key="3">
    <source>
        <dbReference type="EMBL" id="TDD80775.1"/>
    </source>
</evidence>
<accession>A0A4R5B644</accession>
<keyword evidence="2" id="KW-0472">Membrane</keyword>
<feature type="compositionally biased region" description="Polar residues" evidence="1">
    <location>
        <begin position="232"/>
        <end position="242"/>
    </location>
</feature>
<keyword evidence="4" id="KW-1185">Reference proteome</keyword>
<keyword evidence="2" id="KW-0812">Transmembrane</keyword>
<sequence length="367" mass="40130">MSGPNPGESTDADEALVTDGQVPEQEARLERAEQVQVAAQQAQLMALRVIFMLLNVVHLLDQQDEASGDRRGADRTRRELAEARLSQARSARDEAEKLMVQGHAQAEQARRLLNRPGQARVPADEPPPIAGALTTEECDEYLEQSRDLLAQIWDALDRARDHLEVDPADDRPAMETDQEQHSDDTPEGTEPNAEAKSSESVTGCVVGALVVMTFLGLIIFAIVNQTANGETKTMAPSWTSDGTRPIQIPAPKKRRNQGKSTALAYRLTAWQTFRTTFAIPPMEQVWLVGGARFFTGFLDFRPDGDCAAGSGLTWTIGSANGRLALGKVKTFEYLKVHNPFTLSAYLDAPAPCGGSLRLSYPRISNYG</sequence>
<comment type="caution">
    <text evidence="3">The sequence shown here is derived from an EMBL/GenBank/DDBJ whole genome shotgun (WGS) entry which is preliminary data.</text>
</comment>
<reference evidence="3 4" key="1">
    <citation type="submission" date="2019-03" db="EMBL/GenBank/DDBJ databases">
        <title>Draft genome sequences of novel Actinobacteria.</title>
        <authorList>
            <person name="Sahin N."/>
            <person name="Ay H."/>
            <person name="Saygin H."/>
        </authorList>
    </citation>
    <scope>NUCLEOTIDE SEQUENCE [LARGE SCALE GENOMIC DNA]</scope>
    <source>
        <strain evidence="3 4">H3C3</strain>
    </source>
</reference>
<evidence type="ECO:0000313" key="4">
    <source>
        <dbReference type="Proteomes" id="UP000294513"/>
    </source>
</evidence>
<dbReference type="RefSeq" id="WP_131897422.1">
    <property type="nucleotide sequence ID" value="NZ_SMKU01000147.1"/>
</dbReference>